<dbReference type="EMBL" id="FUZU01000005">
    <property type="protein sequence ID" value="SKC88638.1"/>
    <property type="molecule type" value="Genomic_DNA"/>
</dbReference>
<evidence type="ECO:0000259" key="4">
    <source>
        <dbReference type="PROSITE" id="PS01124"/>
    </source>
</evidence>
<dbReference type="InterPro" id="IPR018060">
    <property type="entry name" value="HTH_AraC"/>
</dbReference>
<keyword evidence="3" id="KW-0804">Transcription</keyword>
<dbReference type="GO" id="GO:0043565">
    <property type="term" value="F:sequence-specific DNA binding"/>
    <property type="evidence" value="ECO:0007669"/>
    <property type="project" value="InterPro"/>
</dbReference>
<dbReference type="InterPro" id="IPR053142">
    <property type="entry name" value="PchR_regulatory_protein"/>
</dbReference>
<name>A0A1T5ML50_9BACT</name>
<dbReference type="RefSeq" id="WP_079690138.1">
    <property type="nucleotide sequence ID" value="NZ_FUZU01000005.1"/>
</dbReference>
<dbReference type="AlphaFoldDB" id="A0A1T5ML50"/>
<feature type="domain" description="HTH araC/xylS-type" evidence="4">
    <location>
        <begin position="226"/>
        <end position="321"/>
    </location>
</feature>
<dbReference type="SUPFAM" id="SSF46689">
    <property type="entry name" value="Homeodomain-like"/>
    <property type="match status" value="1"/>
</dbReference>
<evidence type="ECO:0000256" key="1">
    <source>
        <dbReference type="ARBA" id="ARBA00023015"/>
    </source>
</evidence>
<evidence type="ECO:0000256" key="3">
    <source>
        <dbReference type="ARBA" id="ARBA00023163"/>
    </source>
</evidence>
<sequence>MKTQTLSYRDVATFFQQTSVADSPGLMKRVSGKQPWGTLEEKILSGDHYRFMEYAVCPVGNFRMQYQEEQMPNSINICIALQGEVGVTLKESGMSAVLTGLRHHSMYAYEQEYDLIVRKNIHGIHIALDREYYANLLCDNDRWTASLKEKLLRREFVMHGDAVLENEMQQVIRTISNNTLSGNLRKLLIEAKILELVALQISQFMAVEKARGNIPKLKRNDIDTFHDLRIYLDSHFTEDTSLSSLSRMFALNEFKLKKGFKDLFQSTVFDYIYDLRMNHAHHLLMDQRKFVNEVASEVGYKNPNHFSTAFKRKFGVCPSDI</sequence>
<dbReference type="OrthoDB" id="799767at2"/>
<evidence type="ECO:0000313" key="6">
    <source>
        <dbReference type="Proteomes" id="UP000190961"/>
    </source>
</evidence>
<gene>
    <name evidence="5" type="ORF">SAMN05660236_5641</name>
</gene>
<dbReference type="InterPro" id="IPR020449">
    <property type="entry name" value="Tscrpt_reg_AraC-type_HTH"/>
</dbReference>
<dbReference type="PROSITE" id="PS01124">
    <property type="entry name" value="HTH_ARAC_FAMILY_2"/>
    <property type="match status" value="1"/>
</dbReference>
<keyword evidence="1" id="KW-0805">Transcription regulation</keyword>
<organism evidence="5 6">
    <name type="scientific">Ohtaekwangia koreensis</name>
    <dbReference type="NCBI Taxonomy" id="688867"/>
    <lineage>
        <taxon>Bacteria</taxon>
        <taxon>Pseudomonadati</taxon>
        <taxon>Bacteroidota</taxon>
        <taxon>Cytophagia</taxon>
        <taxon>Cytophagales</taxon>
        <taxon>Fulvivirgaceae</taxon>
        <taxon>Ohtaekwangia</taxon>
    </lineage>
</organism>
<dbReference type="InterPro" id="IPR009057">
    <property type="entry name" value="Homeodomain-like_sf"/>
</dbReference>
<dbReference type="PANTHER" id="PTHR47893:SF1">
    <property type="entry name" value="REGULATORY PROTEIN PCHR"/>
    <property type="match status" value="1"/>
</dbReference>
<evidence type="ECO:0000256" key="2">
    <source>
        <dbReference type="ARBA" id="ARBA00023125"/>
    </source>
</evidence>
<dbReference type="SMART" id="SM00342">
    <property type="entry name" value="HTH_ARAC"/>
    <property type="match status" value="1"/>
</dbReference>
<dbReference type="GO" id="GO:0003700">
    <property type="term" value="F:DNA-binding transcription factor activity"/>
    <property type="evidence" value="ECO:0007669"/>
    <property type="project" value="InterPro"/>
</dbReference>
<dbReference type="Gene3D" id="1.10.10.60">
    <property type="entry name" value="Homeodomain-like"/>
    <property type="match status" value="2"/>
</dbReference>
<keyword evidence="6" id="KW-1185">Reference proteome</keyword>
<dbReference type="Proteomes" id="UP000190961">
    <property type="component" value="Unassembled WGS sequence"/>
</dbReference>
<dbReference type="PANTHER" id="PTHR47893">
    <property type="entry name" value="REGULATORY PROTEIN PCHR"/>
    <property type="match status" value="1"/>
</dbReference>
<dbReference type="STRING" id="688867.SAMN05660236_5641"/>
<accession>A0A1T5ML50</accession>
<keyword evidence="2 5" id="KW-0238">DNA-binding</keyword>
<evidence type="ECO:0000313" key="5">
    <source>
        <dbReference type="EMBL" id="SKC88638.1"/>
    </source>
</evidence>
<reference evidence="5 6" key="1">
    <citation type="submission" date="2017-02" db="EMBL/GenBank/DDBJ databases">
        <authorList>
            <person name="Peterson S.W."/>
        </authorList>
    </citation>
    <scope>NUCLEOTIDE SEQUENCE [LARGE SCALE GENOMIC DNA]</scope>
    <source>
        <strain evidence="5 6">DSM 25262</strain>
    </source>
</reference>
<protein>
    <submittedName>
        <fullName evidence="5">AraC-type DNA-binding protein</fullName>
    </submittedName>
</protein>
<dbReference type="Pfam" id="PF12833">
    <property type="entry name" value="HTH_18"/>
    <property type="match status" value="1"/>
</dbReference>
<dbReference type="PRINTS" id="PR00032">
    <property type="entry name" value="HTHARAC"/>
</dbReference>
<proteinExistence type="predicted"/>